<reference evidence="1" key="1">
    <citation type="submission" date="2018-12" db="EMBL/GenBank/DDBJ databases">
        <title>Novel natural products biosynthetic potential of the class Ktedonobacteria.</title>
        <authorList>
            <person name="Zheng Y."/>
            <person name="Saitou A."/>
            <person name="Wang C.M."/>
            <person name="Toyoda A."/>
            <person name="Minakuchi Y."/>
            <person name="Sekiguchi Y."/>
            <person name="Ueda K."/>
            <person name="Takano H."/>
            <person name="Sakai Y."/>
            <person name="Yokota A."/>
            <person name="Yabe S."/>
        </authorList>
    </citation>
    <scope>NUCLEOTIDE SEQUENCE</scope>
    <source>
        <strain evidence="1">A3-2</strain>
    </source>
</reference>
<accession>A0A455T0L7</accession>
<protein>
    <submittedName>
        <fullName evidence="1">Uncharacterized protein</fullName>
    </submittedName>
</protein>
<evidence type="ECO:0000313" key="1">
    <source>
        <dbReference type="EMBL" id="BBH93398.1"/>
    </source>
</evidence>
<proteinExistence type="predicted"/>
<sequence length="536" mass="60756">MARYYCIGHVIIPHQGRSRRQLLHNLLRLWHPYCVALRFREPAHSERHTHSSGHNLGHADPLIVWEQIPNLEEGELEIKLLDIPITLQIGEPSPTCSEVILKIDGYYFDSYSFYNLLPPEHVQWFIDSWLLLCESLQARAAWLAGFSEDCLDGTAQRTLTLWRSAAFRRQGHLLLKEAGVECWLLYLGPDLLQQPATRQALASCEASLATKQQWYPTSSEFIAFGRTSAGGWFARSGFNFWGSFAEAPTPMPQGGRGFALLAPTDSSPDQHWPQRARSLLRSLLLSLHEHHSLLAHCVLTDSHFERLGQTSPLDKSFHYTPVHSLPWEAVLQLLDSPGPHPVSWQLQFADVPGLLHPLLTSFGDVTLDLQWDPQALARLSPEQETSFALAWASLWHQHQAPYAFLVRLGFHDEACSWVRFAFRLLPLLRRPSPASFDPLLQESSRFYWLTFLGSHLLLALDPPQWQALLLRLCQQDARLFLLLPQQPPLALSDPAAAPSAPVLGSSLLLLRSRFAPGLDPDSFLSQHQQERELTRQ</sequence>
<dbReference type="EMBL" id="AP019377">
    <property type="protein sequence ID" value="BBH93398.1"/>
    <property type="molecule type" value="Genomic_DNA"/>
</dbReference>
<name>A0A455T0L7_9CHLR</name>
<dbReference type="AlphaFoldDB" id="A0A455T0L7"/>
<gene>
    <name evidence="1" type="ORF">KTA_15970</name>
</gene>
<organism evidence="1">
    <name type="scientific">Thermogemmatispora argillosa</name>
    <dbReference type="NCBI Taxonomy" id="2045280"/>
    <lineage>
        <taxon>Bacteria</taxon>
        <taxon>Bacillati</taxon>
        <taxon>Chloroflexota</taxon>
        <taxon>Ktedonobacteria</taxon>
        <taxon>Thermogemmatisporales</taxon>
        <taxon>Thermogemmatisporaceae</taxon>
        <taxon>Thermogemmatispora</taxon>
    </lineage>
</organism>